<evidence type="ECO:0000313" key="2">
    <source>
        <dbReference type="Proteomes" id="UP000018040"/>
    </source>
</evidence>
<proteinExistence type="predicted"/>
<organism evidence="1 2">
    <name type="scientific">Giardia intestinalis</name>
    <name type="common">Giardia lamblia</name>
    <dbReference type="NCBI Taxonomy" id="5741"/>
    <lineage>
        <taxon>Eukaryota</taxon>
        <taxon>Metamonada</taxon>
        <taxon>Diplomonadida</taxon>
        <taxon>Hexamitidae</taxon>
        <taxon>Giardiinae</taxon>
        <taxon>Giardia</taxon>
    </lineage>
</organism>
<dbReference type="VEuPathDB" id="GiardiaDB:QR46_3134"/>
<dbReference type="VEuPathDB" id="GiardiaDB:GL50581_4633"/>
<gene>
    <name evidence="1" type="ORF">GSB_152701</name>
</gene>
<dbReference type="OrthoDB" id="10254589at2759"/>
<dbReference type="AlphaFoldDB" id="V6U546"/>
<sequence>MSGKCKAPSTHLGVLDFFKVRSNVLRAISRRMLSELVNIFGAYKDIEECNSVAENFDILATHLAVAGFELFGVATLQAIAQITIKLLHHLKEDDIERVLLLLLKHGLLTREILIYLLSNATAPLTSLLYNHISLVQQLKPHQQALLLKYAVLSHKCDQPQLDEDLFRAVSLLFIGGCTVGPYATLRNLFLSGMCNHKTRYGDCLGSRLIDECVAAETSRGVHSRNIITKLTENYFFNTHDKQQDRSILDSMYFLLKDADHEGMWKDIARLPPVSMYMDLRSQDNFHRHLHLRFMQNELSIYVLACSISHCKDVPEVISQVFSNTFTLLPSDLARSAVVQLITNSTDSLLETDLDVAQSLGKLFPSLPATLLGEPEIKKLALTELGQGDEGLPSEDEKQLITETGICFTEHYDEKGYDTLLESIADASFKQFTSSYHYNYLFIAGSLRGLDTRFLDEAAAFIYNS</sequence>
<dbReference type="VEuPathDB" id="GiardiaDB:GL50803_0010400"/>
<accession>V6U546</accession>
<dbReference type="EMBL" id="AHHH01000023">
    <property type="protein sequence ID" value="ESU44380.1"/>
    <property type="molecule type" value="Genomic_DNA"/>
</dbReference>
<protein>
    <submittedName>
        <fullName evidence="1">Putative iron-sulfur cluster scaffold family related protein</fullName>
    </submittedName>
</protein>
<reference evidence="1 2" key="2">
    <citation type="journal article" date="2013" name="Genome Biol. Evol.">
        <title>Genome sequencing of Giardia lamblia genotypes A2 and B isolates (DH and GS) and comparative analysis with the genomes of genotypes A1 and E (WB and Pig).</title>
        <authorList>
            <person name="Adam R.D."/>
            <person name="Dahlstrom E.W."/>
            <person name="Martens C.A."/>
            <person name="Bruno D.P."/>
            <person name="Barbian K.D."/>
            <person name="Ricklefs S.M."/>
            <person name="Hernandez M.M."/>
            <person name="Narla N.P."/>
            <person name="Patel R.B."/>
            <person name="Porcella S.F."/>
            <person name="Nash T.E."/>
        </authorList>
    </citation>
    <scope>NUCLEOTIDE SEQUENCE [LARGE SCALE GENOMIC DNA]</scope>
    <source>
        <strain evidence="1 2">GS</strain>
    </source>
</reference>
<dbReference type="VEuPathDB" id="GiardiaDB:DHA2_152115"/>
<evidence type="ECO:0000313" key="1">
    <source>
        <dbReference type="EMBL" id="ESU44380.1"/>
    </source>
</evidence>
<reference evidence="2" key="1">
    <citation type="submission" date="2012-02" db="EMBL/GenBank/DDBJ databases">
        <title>Genome sequencing of Giardia lamblia Genotypes A2 and B isolates (DH and GS) and comparative analysis with the genomes of Genotypes A1 and E (WB and Pig).</title>
        <authorList>
            <person name="Adam R."/>
            <person name="Dahlstrom E."/>
            <person name="Martens C."/>
            <person name="Bruno D."/>
            <person name="Barbian K."/>
            <person name="Porcella S.F."/>
            <person name="Nash T."/>
        </authorList>
    </citation>
    <scope>NUCLEOTIDE SEQUENCE</scope>
    <source>
        <strain evidence="2">GS</strain>
    </source>
</reference>
<name>V6U546_GIAIN</name>
<dbReference type="Proteomes" id="UP000018040">
    <property type="component" value="Unassembled WGS sequence"/>
</dbReference>
<comment type="caution">
    <text evidence="1">The sequence shown here is derived from an EMBL/GenBank/DDBJ whole genome shotgun (WGS) entry which is preliminary data.</text>
</comment>